<dbReference type="SUPFAM" id="SSF53383">
    <property type="entry name" value="PLP-dependent transferases"/>
    <property type="match status" value="1"/>
</dbReference>
<dbReference type="AlphaFoldDB" id="A0A0E3U6D3"/>
<proteinExistence type="predicted"/>
<dbReference type="KEGG" id="pox:MB84_11355"/>
<dbReference type="PATRIC" id="fig|573737.6.peg.3143"/>
<gene>
    <name evidence="1" type="ORF">MB84_11355</name>
</gene>
<evidence type="ECO:0000313" key="2">
    <source>
        <dbReference type="Proteomes" id="UP000035050"/>
    </source>
</evidence>
<protein>
    <recommendedName>
        <fullName evidence="3">Aminotransferase class V domain-containing protein</fullName>
    </recommendedName>
</protein>
<reference evidence="1" key="1">
    <citation type="submission" date="2016-06" db="EMBL/GenBank/DDBJ databases">
        <title>Pandoraea oxalativorans DSM 23570 Genome Sequencing.</title>
        <authorList>
            <person name="Ee R."/>
            <person name="Lim Y.-L."/>
            <person name="Yong D."/>
            <person name="Yin W.-F."/>
            <person name="Chan K.-G."/>
        </authorList>
    </citation>
    <scope>NUCLEOTIDE SEQUENCE</scope>
    <source>
        <strain evidence="1">DSM 23570</strain>
    </source>
</reference>
<sequence length="492" mass="52966">MSLFRFDWYGQLRASAPELLDNAARLSSTLGIPDELRGRFGISGSNSSAPGVLRAAVREAIVESSADYFPLNRIGDEIRRVVKSVYGDDFDAAPINSAEAGLAVVHDALIAPSLIGRGDPPRARTIVPYERHIEHHGSYGRPVPGIYKDIFADRGATAGELGLSGRRAENVDTVFVKLPGARYDVHGIKSYVCPLLVHVNPEASLHALEHAATVHAADLAGFATLGYDTPGCGYGAKDEHGVSRLHRAFGALAARFGVPYIADNAWGTPFLGTDPRRIGAHVMIYSTDKVMGGPTGGLIIGKEDVMINVRRALGLHSERFGSVSSHGKGSHIAFDPGKEALVGTLAALRLLRDDPEPIVAAVDATWEIVLDEFARAKGRLKPGILLTRSQNAGGVEINYQDTWRNGEFGIPIFSHEDRIAQTNLFNNALVRAGVTPNIADDANIFITPGAGTLDETGKVREDRLRLAVRAVFETLILLQQLSERIEAQAPKD</sequence>
<dbReference type="RefSeq" id="WP_046291209.1">
    <property type="nucleotide sequence ID" value="NZ_CP011253.3"/>
</dbReference>
<dbReference type="InterPro" id="IPR015421">
    <property type="entry name" value="PyrdxlP-dep_Trfase_major"/>
</dbReference>
<dbReference type="HOGENOM" id="CLU_558882_0_0_4"/>
<organism evidence="1 2">
    <name type="scientific">Pandoraea oxalativorans</name>
    <dbReference type="NCBI Taxonomy" id="573737"/>
    <lineage>
        <taxon>Bacteria</taxon>
        <taxon>Pseudomonadati</taxon>
        <taxon>Pseudomonadota</taxon>
        <taxon>Betaproteobacteria</taxon>
        <taxon>Burkholderiales</taxon>
        <taxon>Burkholderiaceae</taxon>
        <taxon>Pandoraea</taxon>
    </lineage>
</organism>
<dbReference type="InterPro" id="IPR015424">
    <property type="entry name" value="PyrdxlP-dep_Trfase"/>
</dbReference>
<keyword evidence="2" id="KW-1185">Reference proteome</keyword>
<evidence type="ECO:0000313" key="1">
    <source>
        <dbReference type="EMBL" id="AKC69944.1"/>
    </source>
</evidence>
<dbReference type="EMBL" id="CP011253">
    <property type="protein sequence ID" value="AKC69944.1"/>
    <property type="molecule type" value="Genomic_DNA"/>
</dbReference>
<dbReference type="Gene3D" id="3.40.640.10">
    <property type="entry name" value="Type I PLP-dependent aspartate aminotransferase-like (Major domain)"/>
    <property type="match status" value="1"/>
</dbReference>
<dbReference type="OrthoDB" id="9019276at2"/>
<name>A0A0E3U6D3_9BURK</name>
<accession>A0A0E3U6D3</accession>
<evidence type="ECO:0008006" key="3">
    <source>
        <dbReference type="Google" id="ProtNLM"/>
    </source>
</evidence>
<dbReference type="Proteomes" id="UP000035050">
    <property type="component" value="Chromosome"/>
</dbReference>